<evidence type="ECO:0000313" key="3">
    <source>
        <dbReference type="EMBL" id="SVA09567.1"/>
    </source>
</evidence>
<dbReference type="NCBIfam" id="TIGR04183">
    <property type="entry name" value="Por_Secre_tail"/>
    <property type="match status" value="1"/>
</dbReference>
<dbReference type="Pfam" id="PF20009">
    <property type="entry name" value="GEVED"/>
    <property type="match status" value="1"/>
</dbReference>
<protein>
    <submittedName>
        <fullName evidence="3">Uncharacterized protein</fullName>
    </submittedName>
</protein>
<gene>
    <name evidence="3" type="ORF">METZ01_LOCUS62421</name>
</gene>
<evidence type="ECO:0000259" key="2">
    <source>
        <dbReference type="Pfam" id="PF20009"/>
    </source>
</evidence>
<name>A0A381T4L4_9ZZZZ</name>
<dbReference type="EMBL" id="UINC01003827">
    <property type="protein sequence ID" value="SVA09567.1"/>
    <property type="molecule type" value="Genomic_DNA"/>
</dbReference>
<feature type="domain" description="GEVED" evidence="2">
    <location>
        <begin position="790"/>
        <end position="872"/>
    </location>
</feature>
<dbReference type="Pfam" id="PF18962">
    <property type="entry name" value="Por_Secre_tail"/>
    <property type="match status" value="1"/>
</dbReference>
<evidence type="ECO:0000259" key="1">
    <source>
        <dbReference type="Pfam" id="PF18962"/>
    </source>
</evidence>
<dbReference type="InterPro" id="IPR026444">
    <property type="entry name" value="Secre_tail"/>
</dbReference>
<feature type="domain" description="Secretion system C-terminal sorting" evidence="1">
    <location>
        <begin position="895"/>
        <end position="964"/>
    </location>
</feature>
<organism evidence="3">
    <name type="scientific">marine metagenome</name>
    <dbReference type="NCBI Taxonomy" id="408172"/>
    <lineage>
        <taxon>unclassified sequences</taxon>
        <taxon>metagenomes</taxon>
        <taxon>ecological metagenomes</taxon>
    </lineage>
</organism>
<dbReference type="InterPro" id="IPR013783">
    <property type="entry name" value="Ig-like_fold"/>
</dbReference>
<accession>A0A381T4L4</accession>
<reference evidence="3" key="1">
    <citation type="submission" date="2018-05" db="EMBL/GenBank/DDBJ databases">
        <authorList>
            <person name="Lanie J.A."/>
            <person name="Ng W.-L."/>
            <person name="Kazmierczak K.M."/>
            <person name="Andrzejewski T.M."/>
            <person name="Davidsen T.M."/>
            <person name="Wayne K.J."/>
            <person name="Tettelin H."/>
            <person name="Glass J.I."/>
            <person name="Rusch D."/>
            <person name="Podicherti R."/>
            <person name="Tsui H.-C.T."/>
            <person name="Winkler M.E."/>
        </authorList>
    </citation>
    <scope>NUCLEOTIDE SEQUENCE</scope>
</reference>
<sequence>MKARITTLLLALLLSLFSFSQDNDRIGPVEIGTSLEMREVPSLASRMDNLIPYVDETKVMQDGKATPSDIVAGKGTTGEDLLAKDPGELYQKIQGKTPSIVFTAALTSSSPTDPAGAVGPNHYVAVFNTGFRVFDKDGNPLTGQLAPGNVFGVGSFCCDLTVSYDAAADRFVMSILASGWKVAVSQGPDPINDGWYVYDWGTGSDYQKLSIWSDGYYVTDNPPYLHILERDAMIAGDQSAQFVDFSLPGLPGTGFRSPQAFNITDDNLPATGSAPIVFMADDGWGGVSSDHLKIWTADVDWNTPSNSSISASPQEISTTPFISIFDGGSWDNLQQPGGSAIDALQSTIMNQAQFRKFSSHNSAILNFVVNISGDATNLAGVRWFELRQDSDGQPWSLYQEGTYASPDGKHAWNASMAMDLQGNIGMGYSGMGGTSDQFVSTYYTGRYVSDALGTMSIAEEIIQAGTGNIGGIRFGDYSKLAVDPSNDKAFWFNNELMEGSRANVVGVFQIAANFANDVGVVNIDSPTSGTLTASEDVTVTIFNYGENDASNFDVTYQVDGGSTITETYTGTIGSALTDQYTFSATTDMSTVGNTYSITASTAMSGDEDTANDSYTTDVSHLNANDIGVSAISSPSSGTNLSATEQVTVIITNYGGATQTNFDVTIDLDGTIITETVAGPLEGNSTIEYTFIYLADLSAFGSYTITAYTSLASDYDNSNDSITVTVNNVNCSPEGDMSFGDGIHYFELGDIQNATQPGGNGYNDFTDISTDLEQGSTNVLTLATGYGNQHFRVWIDYNDNFIFETPEEIVVDDYVLGPGGGAGTYQGNTSLAIAADAPLGEHIMRAKTNWNGGVPDDACEETLYGETEDYTVNIVTSLGIDDINQDSEFSVVSLGNNQFDVNLNSPYVGKIELTVYNVLGQRMVFHRFENTGTFNYALDMSYVAKGIYLVKVGNSSFGKVQKIIVE</sequence>
<dbReference type="AlphaFoldDB" id="A0A381T4L4"/>
<dbReference type="InterPro" id="IPR045474">
    <property type="entry name" value="GEVED"/>
</dbReference>
<proteinExistence type="predicted"/>
<dbReference type="Gene3D" id="2.60.40.10">
    <property type="entry name" value="Immunoglobulins"/>
    <property type="match status" value="1"/>
</dbReference>